<reference evidence="11" key="1">
    <citation type="journal article" date="2014" name="Int. J. Syst. Evol. Microbiol.">
        <title>Complete genome sequence of Corynebacterium casei LMG S-19264T (=DSM 44701T), isolated from a smear-ripened cheese.</title>
        <authorList>
            <consortium name="US DOE Joint Genome Institute (JGI-PGF)"/>
            <person name="Walter F."/>
            <person name="Albersmeier A."/>
            <person name="Kalinowski J."/>
            <person name="Ruckert C."/>
        </authorList>
    </citation>
    <scope>NUCLEOTIDE SEQUENCE</scope>
    <source>
        <strain evidence="11">CGMCC 1.10859</strain>
    </source>
</reference>
<keyword evidence="5 9" id="KW-0812">Transmembrane</keyword>
<sequence>MAEAIAFPPGAETATPAPPPPPGRARRRPKLLSVIWIAIVAAFFLLPLLGTAIFSLWAGGDRYNLTNYVALVKTPEVWASLGLSVKLAIYTVVISLALLIPTVLFVRLRAPWLRPVLEVISVMPFVIPPIALIQGLTGLYSVPGAPLAMPIWFVSRPEFMVIGYVILSLPYSYRALDVGISALDVSTLTQAALSLGASWSQIFTRVIIPNLRTAILGATLLTFAIVLGEFVFANILLFNTFAVYINYIGQVNGTEAAALSLFSFFVTWLGMLGILAGGGRGQVRTGGVG</sequence>
<feature type="region of interest" description="Disordered" evidence="8">
    <location>
        <begin position="1"/>
        <end position="25"/>
    </location>
</feature>
<feature type="transmembrane region" description="Helical" evidence="9">
    <location>
        <begin position="77"/>
        <end position="104"/>
    </location>
</feature>
<evidence type="ECO:0000256" key="8">
    <source>
        <dbReference type="SAM" id="MobiDB-lite"/>
    </source>
</evidence>
<dbReference type="GO" id="GO:0055085">
    <property type="term" value="P:transmembrane transport"/>
    <property type="evidence" value="ECO:0007669"/>
    <property type="project" value="InterPro"/>
</dbReference>
<evidence type="ECO:0000313" key="12">
    <source>
        <dbReference type="EMBL" id="SDW83113.1"/>
    </source>
</evidence>
<dbReference type="Gene3D" id="1.10.3720.10">
    <property type="entry name" value="MetI-like"/>
    <property type="match status" value="1"/>
</dbReference>
<dbReference type="EMBL" id="FNOB01000007">
    <property type="protein sequence ID" value="SDW83113.1"/>
    <property type="molecule type" value="Genomic_DNA"/>
</dbReference>
<keyword evidence="2" id="KW-0813">Transport</keyword>
<reference evidence="11" key="3">
    <citation type="submission" date="2023-06" db="EMBL/GenBank/DDBJ databases">
        <authorList>
            <person name="Sun Q."/>
            <person name="Zhou Y."/>
        </authorList>
    </citation>
    <scope>NUCLEOTIDE SEQUENCE</scope>
    <source>
        <strain evidence="11">CGMCC 1.10859</strain>
    </source>
</reference>
<evidence type="ECO:0000313" key="11">
    <source>
        <dbReference type="EMBL" id="GHE01232.1"/>
    </source>
</evidence>
<name>A0AAN4ZZ62_9RHOB</name>
<keyword evidence="7 9" id="KW-0472">Membrane</keyword>
<feature type="transmembrane region" description="Helical" evidence="9">
    <location>
        <begin position="257"/>
        <end position="276"/>
    </location>
</feature>
<dbReference type="Proteomes" id="UP000634647">
    <property type="component" value="Unassembled WGS sequence"/>
</dbReference>
<protein>
    <submittedName>
        <fullName evidence="11">Spermidine/putrescine ABC transporter permease</fullName>
    </submittedName>
    <submittedName>
        <fullName evidence="12">Spermidine/putrescine transport system permease protein</fullName>
    </submittedName>
</protein>
<dbReference type="PROSITE" id="PS50928">
    <property type="entry name" value="ABC_TM1"/>
    <property type="match status" value="1"/>
</dbReference>
<feature type="transmembrane region" description="Helical" evidence="9">
    <location>
        <begin position="147"/>
        <end position="167"/>
    </location>
</feature>
<dbReference type="EMBL" id="BNAB01000006">
    <property type="protein sequence ID" value="GHE01232.1"/>
    <property type="molecule type" value="Genomic_DNA"/>
</dbReference>
<evidence type="ECO:0000256" key="6">
    <source>
        <dbReference type="ARBA" id="ARBA00022989"/>
    </source>
</evidence>
<keyword evidence="13" id="KW-1185">Reference proteome</keyword>
<evidence type="ECO:0000256" key="4">
    <source>
        <dbReference type="ARBA" id="ARBA00022519"/>
    </source>
</evidence>
<evidence type="ECO:0000256" key="3">
    <source>
        <dbReference type="ARBA" id="ARBA00022475"/>
    </source>
</evidence>
<dbReference type="CDD" id="cd06261">
    <property type="entry name" value="TM_PBP2"/>
    <property type="match status" value="1"/>
</dbReference>
<evidence type="ECO:0000256" key="2">
    <source>
        <dbReference type="ARBA" id="ARBA00022448"/>
    </source>
</evidence>
<organism evidence="11 14">
    <name type="scientific">Allgaiera indica</name>
    <dbReference type="NCBI Taxonomy" id="765699"/>
    <lineage>
        <taxon>Bacteria</taxon>
        <taxon>Pseudomonadati</taxon>
        <taxon>Pseudomonadota</taxon>
        <taxon>Alphaproteobacteria</taxon>
        <taxon>Rhodobacterales</taxon>
        <taxon>Paracoccaceae</taxon>
        <taxon>Allgaiera</taxon>
    </lineage>
</organism>
<feature type="transmembrane region" description="Helical" evidence="9">
    <location>
        <begin position="34"/>
        <end position="57"/>
    </location>
</feature>
<keyword evidence="6 9" id="KW-1133">Transmembrane helix</keyword>
<dbReference type="PANTHER" id="PTHR43357:SF4">
    <property type="entry name" value="INNER MEMBRANE ABC TRANSPORTER PERMEASE PROTEIN YDCV"/>
    <property type="match status" value="1"/>
</dbReference>
<evidence type="ECO:0000313" key="14">
    <source>
        <dbReference type="Proteomes" id="UP000634647"/>
    </source>
</evidence>
<feature type="transmembrane region" description="Helical" evidence="9">
    <location>
        <begin position="214"/>
        <end position="237"/>
    </location>
</feature>
<evidence type="ECO:0000256" key="5">
    <source>
        <dbReference type="ARBA" id="ARBA00022692"/>
    </source>
</evidence>
<keyword evidence="3" id="KW-1003">Cell membrane</keyword>
<dbReference type="GO" id="GO:0005886">
    <property type="term" value="C:plasma membrane"/>
    <property type="evidence" value="ECO:0007669"/>
    <property type="project" value="UniProtKB-SubCell"/>
</dbReference>
<dbReference type="InterPro" id="IPR000515">
    <property type="entry name" value="MetI-like"/>
</dbReference>
<comment type="caution">
    <text evidence="11">The sequence shown here is derived from an EMBL/GenBank/DDBJ whole genome shotgun (WGS) entry which is preliminary data.</text>
</comment>
<accession>A0AAN4ZZ62</accession>
<dbReference type="RefSeq" id="WP_210184781.1">
    <property type="nucleotide sequence ID" value="NZ_BNAB01000006.1"/>
</dbReference>
<comment type="subcellular location">
    <subcellularLocation>
        <location evidence="1">Cell inner membrane</location>
        <topology evidence="1">Multi-pass membrane protein</topology>
    </subcellularLocation>
</comment>
<evidence type="ECO:0000256" key="7">
    <source>
        <dbReference type="ARBA" id="ARBA00023136"/>
    </source>
</evidence>
<keyword evidence="4" id="KW-0997">Cell inner membrane</keyword>
<evidence type="ECO:0000259" key="10">
    <source>
        <dbReference type="PROSITE" id="PS50928"/>
    </source>
</evidence>
<dbReference type="AlphaFoldDB" id="A0AAN4ZZ62"/>
<dbReference type="PANTHER" id="PTHR43357">
    <property type="entry name" value="INNER MEMBRANE ABC TRANSPORTER PERMEASE PROTEIN YDCV"/>
    <property type="match status" value="1"/>
</dbReference>
<evidence type="ECO:0000256" key="1">
    <source>
        <dbReference type="ARBA" id="ARBA00004429"/>
    </source>
</evidence>
<feature type="transmembrane region" description="Helical" evidence="9">
    <location>
        <begin position="116"/>
        <end position="141"/>
    </location>
</feature>
<dbReference type="Proteomes" id="UP000199541">
    <property type="component" value="Unassembled WGS sequence"/>
</dbReference>
<reference evidence="12 13" key="2">
    <citation type="submission" date="2016-10" db="EMBL/GenBank/DDBJ databases">
        <authorList>
            <person name="Varghese N."/>
            <person name="Submissions S."/>
        </authorList>
    </citation>
    <scope>NUCLEOTIDE SEQUENCE [LARGE SCALE GENOMIC DNA]</scope>
    <source>
        <strain evidence="12 13">DSM 24802</strain>
    </source>
</reference>
<proteinExistence type="predicted"/>
<dbReference type="SUPFAM" id="SSF161098">
    <property type="entry name" value="MetI-like"/>
    <property type="match status" value="1"/>
</dbReference>
<dbReference type="InterPro" id="IPR035906">
    <property type="entry name" value="MetI-like_sf"/>
</dbReference>
<feature type="domain" description="ABC transmembrane type-1" evidence="10">
    <location>
        <begin position="81"/>
        <end position="273"/>
    </location>
</feature>
<evidence type="ECO:0000256" key="9">
    <source>
        <dbReference type="SAM" id="Phobius"/>
    </source>
</evidence>
<gene>
    <name evidence="11" type="ORF">GCM10008024_15880</name>
    <name evidence="12" type="ORF">SAMN05444006_10749</name>
</gene>
<evidence type="ECO:0000313" key="13">
    <source>
        <dbReference type="Proteomes" id="UP000199541"/>
    </source>
</evidence>